<feature type="region of interest" description="Disordered" evidence="1">
    <location>
        <begin position="1"/>
        <end position="38"/>
    </location>
</feature>
<proteinExistence type="predicted"/>
<accession>A0A6J5S535</accession>
<reference evidence="2" key="1">
    <citation type="submission" date="2020-05" db="EMBL/GenBank/DDBJ databases">
        <authorList>
            <person name="Chiriac C."/>
            <person name="Salcher M."/>
            <person name="Ghai R."/>
            <person name="Kavagutti S V."/>
        </authorList>
    </citation>
    <scope>NUCLEOTIDE SEQUENCE</scope>
</reference>
<name>A0A6J5S535_9CAUD</name>
<gene>
    <name evidence="2" type="ORF">UFOVP1369_41</name>
</gene>
<evidence type="ECO:0000256" key="1">
    <source>
        <dbReference type="SAM" id="MobiDB-lite"/>
    </source>
</evidence>
<dbReference type="EMBL" id="LR797323">
    <property type="protein sequence ID" value="CAB4202817.1"/>
    <property type="molecule type" value="Genomic_DNA"/>
</dbReference>
<protein>
    <submittedName>
        <fullName evidence="2">Uncharacterized protein</fullName>
    </submittedName>
</protein>
<sequence>MCRVHLINNNMEKTKEKKSTGHGGHRKGAGRPKGSRDQVSIKNLLEALDKHTGGQDYEDLLVQDFLQARNNSDTNLTLKYHNLILNKVMSSLAKIEVTDSKDAIEAKQAAFAEALAKLVGVSPDAK</sequence>
<organism evidence="2">
    <name type="scientific">uncultured Caudovirales phage</name>
    <dbReference type="NCBI Taxonomy" id="2100421"/>
    <lineage>
        <taxon>Viruses</taxon>
        <taxon>Duplodnaviria</taxon>
        <taxon>Heunggongvirae</taxon>
        <taxon>Uroviricota</taxon>
        <taxon>Caudoviricetes</taxon>
        <taxon>Peduoviridae</taxon>
        <taxon>Maltschvirus</taxon>
        <taxon>Maltschvirus maltsch</taxon>
    </lineage>
</organism>
<evidence type="ECO:0000313" key="2">
    <source>
        <dbReference type="EMBL" id="CAB4202817.1"/>
    </source>
</evidence>